<dbReference type="Proteomes" id="UP000321046">
    <property type="component" value="Unassembled WGS sequence"/>
</dbReference>
<evidence type="ECO:0000313" key="4">
    <source>
        <dbReference type="Proteomes" id="UP000321046"/>
    </source>
</evidence>
<dbReference type="OrthoDB" id="9913950at2"/>
<feature type="signal peptide" evidence="2">
    <location>
        <begin position="1"/>
        <end position="17"/>
    </location>
</feature>
<evidence type="ECO:0000256" key="2">
    <source>
        <dbReference type="SAM" id="SignalP"/>
    </source>
</evidence>
<evidence type="ECO:0000313" key="3">
    <source>
        <dbReference type="EMBL" id="TXD41225.1"/>
    </source>
</evidence>
<feature type="compositionally biased region" description="Pro residues" evidence="1">
    <location>
        <begin position="21"/>
        <end position="34"/>
    </location>
</feature>
<dbReference type="PROSITE" id="PS51257">
    <property type="entry name" value="PROKAR_LIPOPROTEIN"/>
    <property type="match status" value="1"/>
</dbReference>
<gene>
    <name evidence="3" type="ORF">FRC96_04350</name>
</gene>
<feature type="region of interest" description="Disordered" evidence="1">
    <location>
        <begin position="16"/>
        <end position="92"/>
    </location>
</feature>
<feature type="chain" id="PRO_5022891198" evidence="2">
    <location>
        <begin position="18"/>
        <end position="169"/>
    </location>
</feature>
<dbReference type="RefSeq" id="WP_146973130.1">
    <property type="nucleotide sequence ID" value="NZ_VOSL01000020.1"/>
</dbReference>
<protein>
    <submittedName>
        <fullName evidence="3">Uncharacterized protein</fullName>
    </submittedName>
</protein>
<dbReference type="AlphaFoldDB" id="A0A5C6XKD1"/>
<sequence length="169" mass="17684">MRLPSLALLITILTACSTPTPTDPPAQPETPATPAPADLTLPTPQPPPPTTNPGEDRIPPAPAPPDAHTTPETVDEPAPSDAPTTEPHPTRCQTSNDCVAINLTRACCSACTDVAFHRDFIPHLRAYCDANPELRSQCPALGCAYEPATAACIKGHCQAITTDASIFGM</sequence>
<accession>A0A5C6XKD1</accession>
<organism evidence="3 4">
    <name type="scientific">Lujinxingia vulgaris</name>
    <dbReference type="NCBI Taxonomy" id="2600176"/>
    <lineage>
        <taxon>Bacteria</taxon>
        <taxon>Deltaproteobacteria</taxon>
        <taxon>Bradymonadales</taxon>
        <taxon>Lujinxingiaceae</taxon>
        <taxon>Lujinxingia</taxon>
    </lineage>
</organism>
<name>A0A5C6XKD1_9DELT</name>
<proteinExistence type="predicted"/>
<reference evidence="3 4" key="1">
    <citation type="submission" date="2019-08" db="EMBL/GenBank/DDBJ databases">
        <title>Bradymonadales sp. TMQ2.</title>
        <authorList>
            <person name="Liang Q."/>
        </authorList>
    </citation>
    <scope>NUCLEOTIDE SEQUENCE [LARGE SCALE GENOMIC DNA]</scope>
    <source>
        <strain evidence="3 4">TMQ2</strain>
    </source>
</reference>
<comment type="caution">
    <text evidence="3">The sequence shown here is derived from an EMBL/GenBank/DDBJ whole genome shotgun (WGS) entry which is preliminary data.</text>
</comment>
<keyword evidence="2" id="KW-0732">Signal</keyword>
<evidence type="ECO:0000256" key="1">
    <source>
        <dbReference type="SAM" id="MobiDB-lite"/>
    </source>
</evidence>
<dbReference type="EMBL" id="VOSL01000020">
    <property type="protein sequence ID" value="TXD41225.1"/>
    <property type="molecule type" value="Genomic_DNA"/>
</dbReference>